<proteinExistence type="predicted"/>
<comment type="caution">
    <text evidence="1">The sequence shown here is derived from an EMBL/GenBank/DDBJ whole genome shotgun (WGS) entry which is preliminary data.</text>
</comment>
<sequence>MKKFFKILFVFAITSVILFLLIIATNQTPRKDNIFKKVYSSFRIISEMTPKRHYYKEDPYYDDYYTSIESEIYDTEKQNVVEVQIGSKRISLDEPSIFGQKFHITLKPGHYTIRWRVENTKNYGQKYSTYKRRLRILRDDRRVSIKIKGNNISIR</sequence>
<gene>
    <name evidence="1" type="ORF">LCGC14_1526950</name>
</gene>
<protein>
    <submittedName>
        <fullName evidence="1">Uncharacterized protein</fullName>
    </submittedName>
</protein>
<dbReference type="EMBL" id="LAZR01011398">
    <property type="protein sequence ID" value="KKM61917.1"/>
    <property type="molecule type" value="Genomic_DNA"/>
</dbReference>
<evidence type="ECO:0000313" key="1">
    <source>
        <dbReference type="EMBL" id="KKM61917.1"/>
    </source>
</evidence>
<accession>A0A0F9LXZ0</accession>
<organism evidence="1">
    <name type="scientific">marine sediment metagenome</name>
    <dbReference type="NCBI Taxonomy" id="412755"/>
    <lineage>
        <taxon>unclassified sequences</taxon>
        <taxon>metagenomes</taxon>
        <taxon>ecological metagenomes</taxon>
    </lineage>
</organism>
<name>A0A0F9LXZ0_9ZZZZ</name>
<dbReference type="AlphaFoldDB" id="A0A0F9LXZ0"/>
<reference evidence="1" key="1">
    <citation type="journal article" date="2015" name="Nature">
        <title>Complex archaea that bridge the gap between prokaryotes and eukaryotes.</title>
        <authorList>
            <person name="Spang A."/>
            <person name="Saw J.H."/>
            <person name="Jorgensen S.L."/>
            <person name="Zaremba-Niedzwiedzka K."/>
            <person name="Martijn J."/>
            <person name="Lind A.E."/>
            <person name="van Eijk R."/>
            <person name="Schleper C."/>
            <person name="Guy L."/>
            <person name="Ettema T.J."/>
        </authorList>
    </citation>
    <scope>NUCLEOTIDE SEQUENCE</scope>
</reference>